<dbReference type="AlphaFoldDB" id="A0A8S0T3Q4"/>
<comment type="caution">
    <text evidence="4">The sequence shown here is derived from an EMBL/GenBank/DDBJ whole genome shotgun (WGS) entry which is preliminary data.</text>
</comment>
<dbReference type="InterPro" id="IPR011990">
    <property type="entry name" value="TPR-like_helical_dom_sf"/>
</dbReference>
<dbReference type="PANTHER" id="PTHR47939:SF1">
    <property type="entry name" value="OS04G0684500 PROTEIN"/>
    <property type="match status" value="1"/>
</dbReference>
<dbReference type="PANTHER" id="PTHR47939">
    <property type="entry name" value="MEMBRANE-ASSOCIATED SALT-INDUCIBLE PROTEIN-LIKE"/>
    <property type="match status" value="1"/>
</dbReference>
<protein>
    <recommendedName>
        <fullName evidence="6">Pentatricopeptide repeat-containing protein</fullName>
    </recommendedName>
</protein>
<evidence type="ECO:0000313" key="4">
    <source>
        <dbReference type="EMBL" id="CAA3000002.1"/>
    </source>
</evidence>
<dbReference type="Proteomes" id="UP000594638">
    <property type="component" value="Unassembled WGS sequence"/>
</dbReference>
<dbReference type="InterPro" id="IPR002885">
    <property type="entry name" value="PPR_rpt"/>
</dbReference>
<dbReference type="Pfam" id="PF01535">
    <property type="entry name" value="PPR"/>
    <property type="match status" value="1"/>
</dbReference>
<accession>A0A8S0T3Q4</accession>
<dbReference type="Gramene" id="OE9A067353T1">
    <property type="protein sequence ID" value="OE9A067353C1"/>
    <property type="gene ID" value="OE9A067353"/>
</dbReference>
<evidence type="ECO:0008006" key="6">
    <source>
        <dbReference type="Google" id="ProtNLM"/>
    </source>
</evidence>
<dbReference type="OrthoDB" id="185373at2759"/>
<name>A0A8S0T3Q4_OLEEU</name>
<evidence type="ECO:0000256" key="3">
    <source>
        <dbReference type="PROSITE-ProRule" id="PRU00708"/>
    </source>
</evidence>
<reference evidence="4 5" key="1">
    <citation type="submission" date="2019-12" db="EMBL/GenBank/DDBJ databases">
        <authorList>
            <person name="Alioto T."/>
            <person name="Alioto T."/>
            <person name="Gomez Garrido J."/>
        </authorList>
    </citation>
    <scope>NUCLEOTIDE SEQUENCE [LARGE SCALE GENOMIC DNA]</scope>
</reference>
<comment type="similarity">
    <text evidence="1">Belongs to the PPR family. P subfamily.</text>
</comment>
<dbReference type="InterPro" id="IPR050667">
    <property type="entry name" value="PPR-containing_protein"/>
</dbReference>
<dbReference type="PROSITE" id="PS51375">
    <property type="entry name" value="PPR"/>
    <property type="match status" value="2"/>
</dbReference>
<keyword evidence="2" id="KW-0677">Repeat</keyword>
<evidence type="ECO:0000256" key="1">
    <source>
        <dbReference type="ARBA" id="ARBA00007626"/>
    </source>
</evidence>
<evidence type="ECO:0000256" key="2">
    <source>
        <dbReference type="ARBA" id="ARBA00022737"/>
    </source>
</evidence>
<dbReference type="Pfam" id="PF13041">
    <property type="entry name" value="PPR_2"/>
    <property type="match status" value="1"/>
</dbReference>
<feature type="repeat" description="PPR" evidence="3">
    <location>
        <begin position="28"/>
        <end position="64"/>
    </location>
</feature>
<gene>
    <name evidence="4" type="ORF">OLEA9_A067353</name>
</gene>
<dbReference type="EMBL" id="CACTIH010005663">
    <property type="protein sequence ID" value="CAA3000002.1"/>
    <property type="molecule type" value="Genomic_DNA"/>
</dbReference>
<evidence type="ECO:0000313" key="5">
    <source>
        <dbReference type="Proteomes" id="UP000594638"/>
    </source>
</evidence>
<feature type="repeat" description="PPR" evidence="3">
    <location>
        <begin position="65"/>
        <end position="99"/>
    </location>
</feature>
<keyword evidence="5" id="KW-1185">Reference proteome</keyword>
<proteinExistence type="inferred from homology"/>
<dbReference type="Gene3D" id="1.25.40.10">
    <property type="entry name" value="Tetratricopeptide repeat domain"/>
    <property type="match status" value="1"/>
</dbReference>
<sequence>MQMLAASGSMVKAIAILNLMKYVPGKPTVYDYNSMIYCYFNSGYVKFDELFEVYIAMKRFGPNPNASTFNTLLSGLILVGRLKDGILIAQGMMESGFLPSYNVLSKFFKKFLNLGSVVESLIVLEIMLGLDYIPRKRDMIALIHGLCKGGMIQQAYFVLLAL</sequence>
<dbReference type="NCBIfam" id="TIGR00756">
    <property type="entry name" value="PPR"/>
    <property type="match status" value="1"/>
</dbReference>
<organism evidence="4 5">
    <name type="scientific">Olea europaea subsp. europaea</name>
    <dbReference type="NCBI Taxonomy" id="158383"/>
    <lineage>
        <taxon>Eukaryota</taxon>
        <taxon>Viridiplantae</taxon>
        <taxon>Streptophyta</taxon>
        <taxon>Embryophyta</taxon>
        <taxon>Tracheophyta</taxon>
        <taxon>Spermatophyta</taxon>
        <taxon>Magnoliopsida</taxon>
        <taxon>eudicotyledons</taxon>
        <taxon>Gunneridae</taxon>
        <taxon>Pentapetalae</taxon>
        <taxon>asterids</taxon>
        <taxon>lamiids</taxon>
        <taxon>Lamiales</taxon>
        <taxon>Oleaceae</taxon>
        <taxon>Oleeae</taxon>
        <taxon>Olea</taxon>
    </lineage>
</organism>